<dbReference type="InterPro" id="IPR001087">
    <property type="entry name" value="GDSL"/>
</dbReference>
<evidence type="ECO:0000256" key="3">
    <source>
        <dbReference type="ARBA" id="ARBA00023098"/>
    </source>
</evidence>
<dbReference type="Pfam" id="PF00657">
    <property type="entry name" value="Lipase_GDSL"/>
    <property type="match status" value="1"/>
</dbReference>
<dbReference type="STRING" id="15368.A0A0Q3GQN3"/>
<evidence type="ECO:0000313" key="6">
    <source>
        <dbReference type="Proteomes" id="UP000008810"/>
    </source>
</evidence>
<comment type="similarity">
    <text evidence="1">Belongs to the 'GDSL' lipolytic enzyme family.</text>
</comment>
<evidence type="ECO:0000313" key="4">
    <source>
        <dbReference type="EMBL" id="KQK12725.2"/>
    </source>
</evidence>
<dbReference type="GO" id="GO:0006629">
    <property type="term" value="P:lipid metabolic process"/>
    <property type="evidence" value="ECO:0007669"/>
    <property type="project" value="UniProtKB-KW"/>
</dbReference>
<organism evidence="4">
    <name type="scientific">Brachypodium distachyon</name>
    <name type="common">Purple false brome</name>
    <name type="synonym">Trachynia distachya</name>
    <dbReference type="NCBI Taxonomy" id="15368"/>
    <lineage>
        <taxon>Eukaryota</taxon>
        <taxon>Viridiplantae</taxon>
        <taxon>Streptophyta</taxon>
        <taxon>Embryophyta</taxon>
        <taxon>Tracheophyta</taxon>
        <taxon>Spermatophyta</taxon>
        <taxon>Magnoliopsida</taxon>
        <taxon>Liliopsida</taxon>
        <taxon>Poales</taxon>
        <taxon>Poaceae</taxon>
        <taxon>BOP clade</taxon>
        <taxon>Pooideae</taxon>
        <taxon>Stipodae</taxon>
        <taxon>Brachypodieae</taxon>
        <taxon>Brachypodium</taxon>
    </lineage>
</organism>
<evidence type="ECO:0000256" key="1">
    <source>
        <dbReference type="ARBA" id="ARBA00008668"/>
    </source>
</evidence>
<dbReference type="OrthoDB" id="1600564at2759"/>
<dbReference type="Proteomes" id="UP000008810">
    <property type="component" value="Chromosome 1"/>
</dbReference>
<reference evidence="4" key="2">
    <citation type="submission" date="2017-06" db="EMBL/GenBank/DDBJ databases">
        <title>WGS assembly of Brachypodium distachyon.</title>
        <authorList>
            <consortium name="The International Brachypodium Initiative"/>
            <person name="Lucas S."/>
            <person name="Harmon-Smith M."/>
            <person name="Lail K."/>
            <person name="Tice H."/>
            <person name="Grimwood J."/>
            <person name="Bruce D."/>
            <person name="Barry K."/>
            <person name="Shu S."/>
            <person name="Lindquist E."/>
            <person name="Wang M."/>
            <person name="Pitluck S."/>
            <person name="Vogel J.P."/>
            <person name="Garvin D.F."/>
            <person name="Mockler T.C."/>
            <person name="Schmutz J."/>
            <person name="Rokhsar D."/>
            <person name="Bevan M.W."/>
        </authorList>
    </citation>
    <scope>NUCLEOTIDE SEQUENCE</scope>
    <source>
        <strain evidence="4">Bd21</strain>
    </source>
</reference>
<sequence length="384" mass="41443">MPHRSGPPPSILCTRTHILPHDTIHQTKMKLKLVAAIFLALLLALNVCGVESRKKGHHHHVKPAYSGPSLYSFGDSFADNGNLQKTEPISELSRQWYFPYNATGRFSNLMVQSDFIANMLGQTEAPPARKLLVSNPSPGGMTFAVGGAGVFPVEQGVSSLGEQVDSFAVLVEDGTIPESHLRNSVALIALSGLDYNRVRADSTNSFADITAFIANVTSEIAASVQRLQEMGVKKVLVNNLHSLGCTPAGARPRKYKACDEQGNVGSDMHNHYLAESLAGIDDVLILDVGAAFSSIVSHHGDGRGGKVATQFKHKLAPCCESVSSKGYCGEVGPASDYDQTATKLYTLCDQPERYFFWDDANPSQAGWEAVMGQLQGPIKEFLKL</sequence>
<dbReference type="InParanoid" id="A0A0Q3GQN3"/>
<dbReference type="EMBL" id="CM000880">
    <property type="protein sequence ID" value="KQK12725.2"/>
    <property type="molecule type" value="Genomic_DNA"/>
</dbReference>
<keyword evidence="3" id="KW-0443">Lipid metabolism</keyword>
<proteinExistence type="inferred from homology"/>
<evidence type="ECO:0000313" key="5">
    <source>
        <dbReference type="EnsemblPlants" id="KQK12725"/>
    </source>
</evidence>
<evidence type="ECO:0000256" key="2">
    <source>
        <dbReference type="ARBA" id="ARBA00022801"/>
    </source>
</evidence>
<keyword evidence="2" id="KW-0378">Hydrolase</keyword>
<dbReference type="AlphaFoldDB" id="A0A0Q3GQN3"/>
<dbReference type="Gene3D" id="3.40.50.1110">
    <property type="entry name" value="SGNH hydrolase"/>
    <property type="match status" value="1"/>
</dbReference>
<reference evidence="4 5" key="1">
    <citation type="journal article" date="2010" name="Nature">
        <title>Genome sequencing and analysis of the model grass Brachypodium distachyon.</title>
        <authorList>
            <consortium name="International Brachypodium Initiative"/>
        </authorList>
    </citation>
    <scope>NUCLEOTIDE SEQUENCE [LARGE SCALE GENOMIC DNA]</scope>
    <source>
        <strain evidence="4 5">Bd21</strain>
    </source>
</reference>
<evidence type="ECO:0008006" key="7">
    <source>
        <dbReference type="Google" id="ProtNLM"/>
    </source>
</evidence>
<dbReference type="InterPro" id="IPR036514">
    <property type="entry name" value="SGNH_hydro_sf"/>
</dbReference>
<gene>
    <name evidence="4" type="ORF">BRADI_1g05640v3</name>
</gene>
<keyword evidence="6" id="KW-1185">Reference proteome</keyword>
<dbReference type="PANTHER" id="PTHR46020">
    <property type="entry name" value="OSJNBB0059K02.9 PROTEIN"/>
    <property type="match status" value="1"/>
</dbReference>
<accession>A0A0Q3GQN3</accession>
<name>A0A0Q3GQN3_BRADI</name>
<dbReference type="Gramene" id="KQK12725">
    <property type="protein sequence ID" value="KQK12725"/>
    <property type="gene ID" value="BRADI_1g05640v3"/>
</dbReference>
<protein>
    <recommendedName>
        <fullName evidence="7">SGNH hydrolase-type esterase domain-containing protein</fullName>
    </recommendedName>
</protein>
<dbReference type="ExpressionAtlas" id="A0A0Q3GQN3">
    <property type="expression patterns" value="baseline and differential"/>
</dbReference>
<dbReference type="GO" id="GO:0016788">
    <property type="term" value="F:hydrolase activity, acting on ester bonds"/>
    <property type="evidence" value="ECO:0007669"/>
    <property type="project" value="InterPro"/>
</dbReference>
<dbReference type="EnsemblPlants" id="KQK12725">
    <property type="protein sequence ID" value="KQK12725"/>
    <property type="gene ID" value="BRADI_1g05640v3"/>
</dbReference>
<reference evidence="5" key="3">
    <citation type="submission" date="2018-08" db="UniProtKB">
        <authorList>
            <consortium name="EnsemblPlants"/>
        </authorList>
    </citation>
    <scope>IDENTIFICATION</scope>
    <source>
        <strain evidence="5">cv. Bd21</strain>
    </source>
</reference>
<dbReference type="PANTHER" id="PTHR46020:SF31">
    <property type="entry name" value="SGNH HYDROLASE-TYPE ESTERASE DOMAIN-CONTAINING PROTEIN"/>
    <property type="match status" value="1"/>
</dbReference>